<dbReference type="AlphaFoldDB" id="A0AAW9ER03"/>
<organism evidence="1 2">
    <name type="scientific">Aeromonas caviae</name>
    <name type="common">Aeromonas punctata</name>
    <dbReference type="NCBI Taxonomy" id="648"/>
    <lineage>
        <taxon>Bacteria</taxon>
        <taxon>Pseudomonadati</taxon>
        <taxon>Pseudomonadota</taxon>
        <taxon>Gammaproteobacteria</taxon>
        <taxon>Aeromonadales</taxon>
        <taxon>Aeromonadaceae</taxon>
        <taxon>Aeromonas</taxon>
    </lineage>
</organism>
<protein>
    <recommendedName>
        <fullName evidence="3">Transcriptional regulator</fullName>
    </recommendedName>
</protein>
<evidence type="ECO:0000313" key="2">
    <source>
        <dbReference type="Proteomes" id="UP001277183"/>
    </source>
</evidence>
<reference evidence="1" key="1">
    <citation type="submission" date="2023-11" db="EMBL/GenBank/DDBJ databases">
        <title>WGS of Aeromonas in Northern Israel.</title>
        <authorList>
            <person name="Hershko Y."/>
        </authorList>
    </citation>
    <scope>NUCLEOTIDE SEQUENCE</scope>
    <source>
        <strain evidence="1">77416</strain>
    </source>
</reference>
<proteinExistence type="predicted"/>
<dbReference type="EMBL" id="JAWZVU010000002">
    <property type="protein sequence ID" value="MDX7718930.1"/>
    <property type="molecule type" value="Genomic_DNA"/>
</dbReference>
<dbReference type="RefSeq" id="WP_319886398.1">
    <property type="nucleotide sequence ID" value="NZ_JAWZVU010000002.1"/>
</dbReference>
<evidence type="ECO:0000313" key="1">
    <source>
        <dbReference type="EMBL" id="MDX7718930.1"/>
    </source>
</evidence>
<dbReference type="Proteomes" id="UP001277183">
    <property type="component" value="Unassembled WGS sequence"/>
</dbReference>
<comment type="caution">
    <text evidence="1">The sequence shown here is derived from an EMBL/GenBank/DDBJ whole genome shotgun (WGS) entry which is preliminary data.</text>
</comment>
<accession>A0AAW9ER03</accession>
<sequence>MAASNIEQFDEIAGKTFAMLYEAFPIPIELPLEEYTGVDGVYANEENATLTHQSKLVMGTLEWLHMSGYIRAKVQPDCGLSNCVLTAKGLETLKVIPDSLTTPLGERIKDAVKQGGLRSSEHWYRKYSVSVQP</sequence>
<name>A0AAW9ER03_AERCA</name>
<evidence type="ECO:0008006" key="3">
    <source>
        <dbReference type="Google" id="ProtNLM"/>
    </source>
</evidence>
<gene>
    <name evidence="1" type="ORF">SJS77_00255</name>
</gene>